<dbReference type="RefSeq" id="WP_012309146.1">
    <property type="nucleotide sequence ID" value="NZ_RCOR01000037.1"/>
</dbReference>
<evidence type="ECO:0000313" key="2">
    <source>
        <dbReference type="Proteomes" id="UP000278149"/>
    </source>
</evidence>
<gene>
    <name evidence="1" type="ORF">D9Q81_06945</name>
</gene>
<name>A0A429G2N8_9CREN</name>
<organism evidence="1 2">
    <name type="scientific">Candidatus Korarchaeum cryptofilum</name>
    <dbReference type="NCBI Taxonomy" id="498846"/>
    <lineage>
        <taxon>Archaea</taxon>
        <taxon>Thermoproteota</taxon>
        <taxon>Candidatus Korarchaeia</taxon>
        <taxon>Candidatus Korarchaeales</taxon>
        <taxon>Candidatus Korarchaeaceae</taxon>
        <taxon>Candidatus Korarchaeum</taxon>
    </lineage>
</organism>
<proteinExistence type="predicted"/>
<reference evidence="1 2" key="1">
    <citation type="submission" date="2018-10" db="EMBL/GenBank/DDBJ databases">
        <title>Co-occurring genomic capacity for anaerobic methane metabolism and dissimilatory sulfite reduction discovered in the Korarchaeota.</title>
        <authorList>
            <person name="Mckay L.J."/>
            <person name="Dlakic M."/>
            <person name="Fields M.W."/>
            <person name="Delmont T.O."/>
            <person name="Eren A.M."/>
            <person name="Jay Z.J."/>
            <person name="Klingelsmith K.B."/>
            <person name="Rusch D.B."/>
            <person name="Inskeep W.P."/>
        </authorList>
    </citation>
    <scope>NUCLEOTIDE SEQUENCE [LARGE SCALE GENOMIC DNA]</scope>
    <source>
        <strain evidence="1 2">WS</strain>
    </source>
</reference>
<protein>
    <submittedName>
        <fullName evidence="1">Uncharacterized protein</fullName>
    </submittedName>
</protein>
<dbReference type="GeneID" id="6093780"/>
<dbReference type="Proteomes" id="UP000278149">
    <property type="component" value="Unassembled WGS sequence"/>
</dbReference>
<comment type="caution">
    <text evidence="1">The sequence shown here is derived from an EMBL/GenBank/DDBJ whole genome shotgun (WGS) entry which is preliminary data.</text>
</comment>
<dbReference type="AlphaFoldDB" id="A0A429G2N8"/>
<dbReference type="EMBL" id="RCOR01000037">
    <property type="protein sequence ID" value="RSN68015.1"/>
    <property type="molecule type" value="Genomic_DNA"/>
</dbReference>
<evidence type="ECO:0000313" key="1">
    <source>
        <dbReference type="EMBL" id="RSN68015.1"/>
    </source>
</evidence>
<accession>A0A429G2N8</accession>
<sequence length="93" mass="10658">MCIELSVGSPWLDTVDQEHIPLRISNSCDREILVELEVTGPQGTIQKVSRKIPGNSSQELDIVMDIYLKKVVIKGKWKDEDWKEIPEVEVILR</sequence>